<gene>
    <name evidence="2" type="ORF">WKW79_20875</name>
</gene>
<name>A0ABU8XB24_9BURK</name>
<dbReference type="Pfam" id="PF01425">
    <property type="entry name" value="Amidase"/>
    <property type="match status" value="2"/>
</dbReference>
<dbReference type="SUPFAM" id="SSF75304">
    <property type="entry name" value="Amidase signature (AS) enzymes"/>
    <property type="match status" value="1"/>
</dbReference>
<dbReference type="PANTHER" id="PTHR43372">
    <property type="entry name" value="FATTY-ACID AMIDE HYDROLASE"/>
    <property type="match status" value="1"/>
</dbReference>
<comment type="caution">
    <text evidence="2">The sequence shown here is derived from an EMBL/GenBank/DDBJ whole genome shotgun (WGS) entry which is preliminary data.</text>
</comment>
<keyword evidence="3" id="KW-1185">Reference proteome</keyword>
<protein>
    <submittedName>
        <fullName evidence="2">Amidase family protein</fullName>
    </submittedName>
</protein>
<dbReference type="InterPro" id="IPR052739">
    <property type="entry name" value="FAAH2"/>
</dbReference>
<sequence>MNTLDYATATATQLVEALAARQVGALELCDAAIARIEQRDGEINAVVVRDFDRAREQARAADAALARGERRPLLGVPMTVKESFNVAGLPTTWGFEFAKAIPVTQDAVAVQRLKAAGAVILGKTNVALALGEWQSVNPVYGRTLNPLDTTRSPGGSSGGAAAAVAAGMVPLELGSDIGGSIRVPAHFCGLYGHKPSVGLLPGRGHDFPGAPSGAADVIAVIGPLARSADDIELALDVLAGPDLDDAPAWRLQLPPARDVQPNGLRVLVMTTHPCARACADVQAAVERTADRLAKAGAQVSHGSELLPDLEALHKSYLAMLKTIVTRGAPDAPPSIPSHEWLSLLDRRARLRETWRKLFAAFDIVLCPPYGTVAFPHIPGPIDWHTTMLEIDGESTPYQHQLAWAGPATFAGLPATVAPVGKTADGLPIGVQIIGPLLEDRTPIAVARWLQLNP</sequence>
<feature type="domain" description="Amidase" evidence="1">
    <location>
        <begin position="340"/>
        <end position="440"/>
    </location>
</feature>
<proteinExistence type="predicted"/>
<accession>A0ABU8XB24</accession>
<dbReference type="PANTHER" id="PTHR43372:SF4">
    <property type="entry name" value="FATTY-ACID AMIDE HYDROLASE 2"/>
    <property type="match status" value="1"/>
</dbReference>
<dbReference type="InterPro" id="IPR036928">
    <property type="entry name" value="AS_sf"/>
</dbReference>
<dbReference type="EMBL" id="JBBKZS010000009">
    <property type="protein sequence ID" value="MEJ8857043.1"/>
    <property type="molecule type" value="Genomic_DNA"/>
</dbReference>
<dbReference type="RefSeq" id="WP_340337119.1">
    <property type="nucleotide sequence ID" value="NZ_JBBKZS010000009.1"/>
</dbReference>
<organism evidence="2 3">
    <name type="scientific">Variovorax robiniae</name>
    <dbReference type="NCBI Taxonomy" id="1836199"/>
    <lineage>
        <taxon>Bacteria</taxon>
        <taxon>Pseudomonadati</taxon>
        <taxon>Pseudomonadota</taxon>
        <taxon>Betaproteobacteria</taxon>
        <taxon>Burkholderiales</taxon>
        <taxon>Comamonadaceae</taxon>
        <taxon>Variovorax</taxon>
    </lineage>
</organism>
<dbReference type="InterPro" id="IPR023631">
    <property type="entry name" value="Amidase_dom"/>
</dbReference>
<evidence type="ECO:0000313" key="3">
    <source>
        <dbReference type="Proteomes" id="UP001367030"/>
    </source>
</evidence>
<evidence type="ECO:0000313" key="2">
    <source>
        <dbReference type="EMBL" id="MEJ8857043.1"/>
    </source>
</evidence>
<feature type="domain" description="Amidase" evidence="1">
    <location>
        <begin position="28"/>
        <end position="318"/>
    </location>
</feature>
<dbReference type="Gene3D" id="3.90.1300.10">
    <property type="entry name" value="Amidase signature (AS) domain"/>
    <property type="match status" value="1"/>
</dbReference>
<dbReference type="Proteomes" id="UP001367030">
    <property type="component" value="Unassembled WGS sequence"/>
</dbReference>
<evidence type="ECO:0000259" key="1">
    <source>
        <dbReference type="Pfam" id="PF01425"/>
    </source>
</evidence>
<reference evidence="2 3" key="1">
    <citation type="submission" date="2024-03" db="EMBL/GenBank/DDBJ databases">
        <title>Novel species of the genus Variovorax.</title>
        <authorList>
            <person name="Liu Q."/>
            <person name="Xin Y.-H."/>
        </authorList>
    </citation>
    <scope>NUCLEOTIDE SEQUENCE [LARGE SCALE GENOMIC DNA]</scope>
    <source>
        <strain evidence="2 3">KACC 18901</strain>
    </source>
</reference>